<dbReference type="GO" id="GO:0030655">
    <property type="term" value="P:beta-lactam antibiotic catabolic process"/>
    <property type="evidence" value="ECO:0007669"/>
    <property type="project" value="InterPro"/>
</dbReference>
<evidence type="ECO:0000256" key="1">
    <source>
        <dbReference type="ARBA" id="ARBA00018879"/>
    </source>
</evidence>
<proteinExistence type="predicted"/>
<dbReference type="SUPFAM" id="SSF56601">
    <property type="entry name" value="beta-lactamase/transpeptidase-like"/>
    <property type="match status" value="1"/>
</dbReference>
<dbReference type="Pfam" id="PF13354">
    <property type="entry name" value="Beta-lactamase2"/>
    <property type="match status" value="1"/>
</dbReference>
<sequence length="305" mass="32139">MSGRGPTRRGLLAVAVLAITGGGAAGASAAWRLAGGRDEPTTGAGDRAPAASPTPSPTPDHLAAARRKVAAYVERVGKGQVAVAVKDRRSDVALTVGTARFQTASIVKVDILAALLLRARQRNQEISGTDRRNAKKMITASDNAAATALYQRIGGKAGLATANRTFGLKETTPQTSWGMATTTAADQIRLLTSLTDEDGPLDEAGRSYLFDLMSQVEEDQDWGVPAAAGPRTTEAYVKNGWDTVSADGGLWEVNTIGRLVEPGRDWLVAVLSRHHQTQTAGVRMVEAVARYAVGELRKMPTNPTA</sequence>
<comment type="caution">
    <text evidence="5">The sequence shown here is derived from an EMBL/GenBank/DDBJ whole genome shotgun (WGS) entry which is preliminary data.</text>
</comment>
<dbReference type="InterPro" id="IPR000871">
    <property type="entry name" value="Beta-lactam_class-A"/>
</dbReference>
<gene>
    <name evidence="5" type="ORF">D7193_29015</name>
</gene>
<dbReference type="RefSeq" id="WP_120782839.1">
    <property type="nucleotide sequence ID" value="NZ_JBHLUP010000009.1"/>
</dbReference>
<dbReference type="InterPro" id="IPR006311">
    <property type="entry name" value="TAT_signal"/>
</dbReference>
<dbReference type="PROSITE" id="PS51318">
    <property type="entry name" value="TAT"/>
    <property type="match status" value="1"/>
</dbReference>
<keyword evidence="6" id="KW-1185">Reference proteome</keyword>
<evidence type="ECO:0000313" key="5">
    <source>
        <dbReference type="EMBL" id="RKN51412.1"/>
    </source>
</evidence>
<dbReference type="Gene3D" id="3.40.710.10">
    <property type="entry name" value="DD-peptidase/beta-lactamase superfamily"/>
    <property type="match status" value="1"/>
</dbReference>
<feature type="domain" description="Beta-lactamase class A catalytic" evidence="4">
    <location>
        <begin position="134"/>
        <end position="253"/>
    </location>
</feature>
<name>A0A3A9ZT28_9ACTN</name>
<dbReference type="EMBL" id="RBAN01000007">
    <property type="protein sequence ID" value="RKN51412.1"/>
    <property type="molecule type" value="Genomic_DNA"/>
</dbReference>
<dbReference type="Proteomes" id="UP000279968">
    <property type="component" value="Unassembled WGS sequence"/>
</dbReference>
<dbReference type="AlphaFoldDB" id="A0A3A9ZT28"/>
<evidence type="ECO:0000259" key="4">
    <source>
        <dbReference type="Pfam" id="PF13354"/>
    </source>
</evidence>
<dbReference type="InterPro" id="IPR045155">
    <property type="entry name" value="Beta-lactam_cat"/>
</dbReference>
<evidence type="ECO:0000313" key="6">
    <source>
        <dbReference type="Proteomes" id="UP000279968"/>
    </source>
</evidence>
<dbReference type="PANTHER" id="PTHR35333">
    <property type="entry name" value="BETA-LACTAMASE"/>
    <property type="match status" value="1"/>
</dbReference>
<evidence type="ECO:0000256" key="3">
    <source>
        <dbReference type="SAM" id="MobiDB-lite"/>
    </source>
</evidence>
<reference evidence="5 6" key="1">
    <citation type="journal article" date="2015" name="Int. J. Syst. Evol. Microbiol.">
        <title>Micromonospora costi sp. nov., isolated from a leaf of Costus speciosus.</title>
        <authorList>
            <person name="Thawai C."/>
        </authorList>
    </citation>
    <scope>NUCLEOTIDE SEQUENCE [LARGE SCALE GENOMIC DNA]</scope>
    <source>
        <strain evidence="5 6">CS1-12</strain>
    </source>
</reference>
<dbReference type="GO" id="GO:0046677">
    <property type="term" value="P:response to antibiotic"/>
    <property type="evidence" value="ECO:0007669"/>
    <property type="project" value="InterPro"/>
</dbReference>
<dbReference type="PANTHER" id="PTHR35333:SF3">
    <property type="entry name" value="BETA-LACTAMASE-TYPE TRANSPEPTIDASE FOLD CONTAINING PROTEIN"/>
    <property type="match status" value="1"/>
</dbReference>
<feature type="region of interest" description="Disordered" evidence="3">
    <location>
        <begin position="35"/>
        <end position="62"/>
    </location>
</feature>
<protein>
    <recommendedName>
        <fullName evidence="1">Beta-lactamase</fullName>
    </recommendedName>
    <alternativeName>
        <fullName evidence="2">Penicillinase</fullName>
    </alternativeName>
</protein>
<evidence type="ECO:0000256" key="2">
    <source>
        <dbReference type="ARBA" id="ARBA00030171"/>
    </source>
</evidence>
<organism evidence="5 6">
    <name type="scientific">Micromonospora costi</name>
    <dbReference type="NCBI Taxonomy" id="1530042"/>
    <lineage>
        <taxon>Bacteria</taxon>
        <taxon>Bacillati</taxon>
        <taxon>Actinomycetota</taxon>
        <taxon>Actinomycetes</taxon>
        <taxon>Micromonosporales</taxon>
        <taxon>Micromonosporaceae</taxon>
        <taxon>Micromonospora</taxon>
    </lineage>
</organism>
<dbReference type="InterPro" id="IPR012338">
    <property type="entry name" value="Beta-lactam/transpept-like"/>
</dbReference>
<dbReference type="OrthoDB" id="3524371at2"/>
<dbReference type="GO" id="GO:0008800">
    <property type="term" value="F:beta-lactamase activity"/>
    <property type="evidence" value="ECO:0007669"/>
    <property type="project" value="InterPro"/>
</dbReference>
<accession>A0A3A9ZT28</accession>